<dbReference type="InterPro" id="IPR057336">
    <property type="entry name" value="GerAC_N"/>
</dbReference>
<dbReference type="RefSeq" id="WP_235374896.1">
    <property type="nucleotide sequence ID" value="NZ_CP113864.1"/>
</dbReference>
<evidence type="ECO:0000259" key="9">
    <source>
        <dbReference type="Pfam" id="PF25198"/>
    </source>
</evidence>
<evidence type="ECO:0000313" key="10">
    <source>
        <dbReference type="EMBL" id="WAM31576.1"/>
    </source>
</evidence>
<name>A0ABY7BKN0_9FIRM</name>
<keyword evidence="3" id="KW-0309">Germination</keyword>
<dbReference type="InterPro" id="IPR038501">
    <property type="entry name" value="Spore_GerAC_C_sf"/>
</dbReference>
<dbReference type="Proteomes" id="UP001164745">
    <property type="component" value="Chromosome"/>
</dbReference>
<evidence type="ECO:0000256" key="4">
    <source>
        <dbReference type="ARBA" id="ARBA00022729"/>
    </source>
</evidence>
<evidence type="ECO:0000256" key="2">
    <source>
        <dbReference type="ARBA" id="ARBA00007886"/>
    </source>
</evidence>
<protein>
    <submittedName>
        <fullName evidence="10">Uncharacterized protein</fullName>
    </submittedName>
</protein>
<dbReference type="PANTHER" id="PTHR35789">
    <property type="entry name" value="SPORE GERMINATION PROTEIN B3"/>
    <property type="match status" value="1"/>
</dbReference>
<keyword evidence="7" id="KW-0449">Lipoprotein</keyword>
<dbReference type="InterPro" id="IPR046953">
    <property type="entry name" value="Spore_GerAC-like_C"/>
</dbReference>
<comment type="similarity">
    <text evidence="2">Belongs to the GerABKC lipoprotein family.</text>
</comment>
<dbReference type="Pfam" id="PF05504">
    <property type="entry name" value="Spore_GerAC"/>
    <property type="match status" value="1"/>
</dbReference>
<accession>A0ABY7BKN0</accession>
<evidence type="ECO:0000259" key="8">
    <source>
        <dbReference type="Pfam" id="PF05504"/>
    </source>
</evidence>
<sequence>MILRDHEFRSDAYIIITSDDTEKFLNISSPIESIPAKELENVIINYYVNSKTIPIKIYDFVKMTNTKSKVAVAPFVEIKRPFAKSQENYTFFVSKMAVFDNFKLIGYLNYNETRGLLWTLNKIKSEIYPIVNKNIKVSLELTHSTCKITAKDFKDKVLFKIEIVSEVNLGEKEKGQITQKNLEELKKEFIKSISKDINETLKKSFDLKADILHLQDFYYLQHKKQPKFDKDKISVSITVKTFVRRFGMLKN</sequence>
<keyword evidence="11" id="KW-1185">Reference proteome</keyword>
<keyword evidence="4" id="KW-0732">Signal</keyword>
<evidence type="ECO:0000256" key="7">
    <source>
        <dbReference type="ARBA" id="ARBA00023288"/>
    </source>
</evidence>
<dbReference type="EMBL" id="CP113864">
    <property type="protein sequence ID" value="WAM31576.1"/>
    <property type="molecule type" value="Genomic_DNA"/>
</dbReference>
<comment type="subcellular location">
    <subcellularLocation>
        <location evidence="1">Membrane</location>
        <topology evidence="1">Lipid-anchor</topology>
    </subcellularLocation>
</comment>
<keyword evidence="5" id="KW-0472">Membrane</keyword>
<dbReference type="Pfam" id="PF25198">
    <property type="entry name" value="Spore_GerAC_N"/>
    <property type="match status" value="1"/>
</dbReference>
<evidence type="ECO:0000256" key="5">
    <source>
        <dbReference type="ARBA" id="ARBA00023136"/>
    </source>
</evidence>
<feature type="domain" description="Spore germination protein N-terminal" evidence="9">
    <location>
        <begin position="2"/>
        <end position="78"/>
    </location>
</feature>
<dbReference type="PANTHER" id="PTHR35789:SF1">
    <property type="entry name" value="SPORE GERMINATION PROTEIN B3"/>
    <property type="match status" value="1"/>
</dbReference>
<dbReference type="Gene3D" id="3.30.300.210">
    <property type="entry name" value="Nutrient germinant receptor protein C, domain 3"/>
    <property type="match status" value="1"/>
</dbReference>
<evidence type="ECO:0000256" key="1">
    <source>
        <dbReference type="ARBA" id="ARBA00004635"/>
    </source>
</evidence>
<feature type="domain" description="Spore germination GerAC-like C-terminal" evidence="8">
    <location>
        <begin position="95"/>
        <end position="247"/>
    </location>
</feature>
<organism evidence="10 11">
    <name type="scientific">Caldicellulosiruptor naganoensis</name>
    <dbReference type="NCBI Taxonomy" id="29324"/>
    <lineage>
        <taxon>Bacteria</taxon>
        <taxon>Bacillati</taxon>
        <taxon>Bacillota</taxon>
        <taxon>Bacillota incertae sedis</taxon>
        <taxon>Caldicellulosiruptorales</taxon>
        <taxon>Caldicellulosiruptoraceae</taxon>
        <taxon>Caldicellulosiruptor</taxon>
    </lineage>
</organism>
<reference evidence="10" key="1">
    <citation type="submission" date="2022-12" db="EMBL/GenBank/DDBJ databases">
        <authorList>
            <person name="Bing R.G."/>
            <person name="Willard D.J."/>
            <person name="Manesh M.J.H."/>
            <person name="Laemthong T."/>
            <person name="Crosby J.R."/>
            <person name="Kelly R.M."/>
        </authorList>
    </citation>
    <scope>NUCLEOTIDE SEQUENCE</scope>
    <source>
        <strain evidence="10">DSM 8991</strain>
    </source>
</reference>
<evidence type="ECO:0000256" key="3">
    <source>
        <dbReference type="ARBA" id="ARBA00022544"/>
    </source>
</evidence>
<evidence type="ECO:0000256" key="6">
    <source>
        <dbReference type="ARBA" id="ARBA00023139"/>
    </source>
</evidence>
<dbReference type="InterPro" id="IPR008844">
    <property type="entry name" value="Spore_GerAC-like"/>
</dbReference>
<evidence type="ECO:0000313" key="11">
    <source>
        <dbReference type="Proteomes" id="UP001164745"/>
    </source>
</evidence>
<proteinExistence type="inferred from homology"/>
<keyword evidence="6" id="KW-0564">Palmitate</keyword>
<gene>
    <name evidence="10" type="ORF">OTJ99_002477</name>
</gene>